<accession>A0A9P7FF79</accession>
<feature type="transmembrane region" description="Helical" evidence="1">
    <location>
        <begin position="66"/>
        <end position="88"/>
    </location>
</feature>
<evidence type="ECO:0000313" key="2">
    <source>
        <dbReference type="EMBL" id="KAG2113905.1"/>
    </source>
</evidence>
<keyword evidence="3" id="KW-1185">Reference proteome</keyword>
<reference evidence="2" key="1">
    <citation type="journal article" date="2020" name="New Phytol.">
        <title>Comparative genomics reveals dynamic genome evolution in host specialist ectomycorrhizal fungi.</title>
        <authorList>
            <person name="Lofgren L.A."/>
            <person name="Nguyen N.H."/>
            <person name="Vilgalys R."/>
            <person name="Ruytinx J."/>
            <person name="Liao H.L."/>
            <person name="Branco S."/>
            <person name="Kuo A."/>
            <person name="LaButti K."/>
            <person name="Lipzen A."/>
            <person name="Andreopoulos W."/>
            <person name="Pangilinan J."/>
            <person name="Riley R."/>
            <person name="Hundley H."/>
            <person name="Na H."/>
            <person name="Barry K."/>
            <person name="Grigoriev I.V."/>
            <person name="Stajich J.E."/>
            <person name="Kennedy P.G."/>
        </authorList>
    </citation>
    <scope>NUCLEOTIDE SEQUENCE</scope>
    <source>
        <strain evidence="2">FC423</strain>
    </source>
</reference>
<dbReference type="GeneID" id="64695696"/>
<sequence length="113" mass="12797">MPFGLARRCRRDPPGPTKTKLAKSQWREQVEAYCIPYVSSGSYDLGREATLLLAFDSSMKNLYKNFCPIMILLILGPYSILATCFFKVQVNGRTITNAVTCININYQRQPKAL</sequence>
<comment type="caution">
    <text evidence="2">The sequence shown here is derived from an EMBL/GenBank/DDBJ whole genome shotgun (WGS) entry which is preliminary data.</text>
</comment>
<dbReference type="RefSeq" id="XP_041296199.1">
    <property type="nucleotide sequence ID" value="XM_041433437.1"/>
</dbReference>
<organism evidence="2 3">
    <name type="scientific">Suillus discolor</name>
    <dbReference type="NCBI Taxonomy" id="1912936"/>
    <lineage>
        <taxon>Eukaryota</taxon>
        <taxon>Fungi</taxon>
        <taxon>Dikarya</taxon>
        <taxon>Basidiomycota</taxon>
        <taxon>Agaricomycotina</taxon>
        <taxon>Agaricomycetes</taxon>
        <taxon>Agaricomycetidae</taxon>
        <taxon>Boletales</taxon>
        <taxon>Suillineae</taxon>
        <taxon>Suillaceae</taxon>
        <taxon>Suillus</taxon>
    </lineage>
</organism>
<evidence type="ECO:0000313" key="3">
    <source>
        <dbReference type="Proteomes" id="UP000823399"/>
    </source>
</evidence>
<dbReference type="EMBL" id="JABBWM010000011">
    <property type="protein sequence ID" value="KAG2113905.1"/>
    <property type="molecule type" value="Genomic_DNA"/>
</dbReference>
<proteinExistence type="predicted"/>
<protein>
    <submittedName>
        <fullName evidence="2">Uncharacterized protein</fullName>
    </submittedName>
</protein>
<keyword evidence="1" id="KW-0812">Transmembrane</keyword>
<name>A0A9P7FF79_9AGAM</name>
<dbReference type="AlphaFoldDB" id="A0A9P7FF79"/>
<dbReference type="Proteomes" id="UP000823399">
    <property type="component" value="Unassembled WGS sequence"/>
</dbReference>
<gene>
    <name evidence="2" type="ORF">F5147DRAFT_650300</name>
</gene>
<keyword evidence="1" id="KW-0472">Membrane</keyword>
<keyword evidence="1" id="KW-1133">Transmembrane helix</keyword>
<evidence type="ECO:0000256" key="1">
    <source>
        <dbReference type="SAM" id="Phobius"/>
    </source>
</evidence>